<dbReference type="SFLD" id="SFLDG00180">
    <property type="entry name" value="muconate_cycloisomerase"/>
    <property type="match status" value="1"/>
</dbReference>
<dbReference type="PANTHER" id="PTHR48080:SF3">
    <property type="entry name" value="ENOLASE SUPERFAMILY MEMBER DDB_G0284701"/>
    <property type="match status" value="1"/>
</dbReference>
<dbReference type="InterPro" id="IPR013342">
    <property type="entry name" value="Mandelate_racemase_C"/>
</dbReference>
<dbReference type="SUPFAM" id="SSF51604">
    <property type="entry name" value="Enolase C-terminal domain-like"/>
    <property type="match status" value="1"/>
</dbReference>
<dbReference type="EC" id="5.1.1.-" evidence="7"/>
<dbReference type="InterPro" id="IPR034593">
    <property type="entry name" value="DgoD-like"/>
</dbReference>
<dbReference type="SMART" id="SM00922">
    <property type="entry name" value="MR_MLE"/>
    <property type="match status" value="1"/>
</dbReference>
<dbReference type="RefSeq" id="WP_123214128.1">
    <property type="nucleotide sequence ID" value="NZ_RJTM01000002.1"/>
</dbReference>
<protein>
    <recommendedName>
        <fullName evidence="7">Dipeptide epimerase</fullName>
        <ecNumber evidence="7">5.1.1.-</ecNumber>
    </recommendedName>
</protein>
<dbReference type="GO" id="GO:0000287">
    <property type="term" value="F:magnesium ion binding"/>
    <property type="evidence" value="ECO:0007669"/>
    <property type="project" value="UniProtKB-ARBA"/>
</dbReference>
<dbReference type="Gene3D" id="3.20.20.120">
    <property type="entry name" value="Enolase-like C-terminal domain"/>
    <property type="match status" value="1"/>
</dbReference>
<evidence type="ECO:0000256" key="6">
    <source>
        <dbReference type="PIRSR" id="PIRSR634603-3"/>
    </source>
</evidence>
<keyword evidence="3 6" id="KW-0460">Magnesium</keyword>
<reference evidence="9 10" key="1">
    <citation type="submission" date="2018-10" db="EMBL/GenBank/DDBJ databases">
        <title>Sinomicrobium pectinilyticum sp. nov., a pectinase-producing bacterium isolated from alkaline and saline soil, and emended description of the genus Sinomicrobium.</title>
        <authorList>
            <person name="Cheng B."/>
            <person name="Li C."/>
            <person name="Lai Q."/>
            <person name="Du M."/>
            <person name="Shao Z."/>
            <person name="Xu P."/>
            <person name="Yang C."/>
        </authorList>
    </citation>
    <scope>NUCLEOTIDE SEQUENCE [LARGE SCALE GENOMIC DNA]</scope>
    <source>
        <strain evidence="9 10">5DNS001</strain>
    </source>
</reference>
<dbReference type="InterPro" id="IPR036849">
    <property type="entry name" value="Enolase-like_C_sf"/>
</dbReference>
<evidence type="ECO:0000259" key="8">
    <source>
        <dbReference type="SMART" id="SM00922"/>
    </source>
</evidence>
<dbReference type="CDD" id="cd03319">
    <property type="entry name" value="L-Ala-DL-Glu_epimerase"/>
    <property type="match status" value="1"/>
</dbReference>
<evidence type="ECO:0000256" key="2">
    <source>
        <dbReference type="ARBA" id="ARBA00022723"/>
    </source>
</evidence>
<sequence length="347" mass="38574">MISLSYKPYTLYKKHVFRIAGSTRTSTPVVLVRLRFESVDGFGEASMPPLYGESIATATDFLSRVDLAPFKDPFNAEEILDYVDHIAPGNPAVKASIDIALHDLIGKLLHIPLHSYFGLPGKELVTSKTIGIDTADIIRERVREAHDFRFLKIKLGGENDREIIDTVRQETDKPLYIDANQGWKDKEKALDKIEWLRDQNVIFIEQPMPTTALKDMEWLVARSPLPLIGDESIQRFTGVISAGRYFHAINIKLMKSTGLREAYRMASAARKTGLKIMLGCMSETSCAIAAASQLGAMADWIDLDGNLGIKNDPFTGHKVENGIIKPNGLPGLGLVTPNWDKIKPDVQ</sequence>
<evidence type="ECO:0000256" key="4">
    <source>
        <dbReference type="ARBA" id="ARBA00023235"/>
    </source>
</evidence>
<evidence type="ECO:0000313" key="9">
    <source>
        <dbReference type="EMBL" id="RNL95216.1"/>
    </source>
</evidence>
<evidence type="ECO:0000256" key="5">
    <source>
        <dbReference type="PIRSR" id="PIRSR634603-1"/>
    </source>
</evidence>
<dbReference type="Pfam" id="PF02746">
    <property type="entry name" value="MR_MLE_N"/>
    <property type="match status" value="1"/>
</dbReference>
<keyword evidence="2 6" id="KW-0479">Metal-binding</keyword>
<dbReference type="PANTHER" id="PTHR48080">
    <property type="entry name" value="D-GALACTONATE DEHYDRATASE-RELATED"/>
    <property type="match status" value="1"/>
</dbReference>
<dbReference type="Gene3D" id="3.30.390.10">
    <property type="entry name" value="Enolase-like, N-terminal domain"/>
    <property type="match status" value="1"/>
</dbReference>
<comment type="cofactor">
    <cofactor evidence="6 7">
        <name>Mg(2+)</name>
        <dbReference type="ChEBI" id="CHEBI:18420"/>
    </cofactor>
    <text evidence="6 7">Binds 1 Mg(2+) ion per subunit.</text>
</comment>
<organism evidence="9 10">
    <name type="scientific">Sinomicrobium pectinilyticum</name>
    <dbReference type="NCBI Taxonomy" id="1084421"/>
    <lineage>
        <taxon>Bacteria</taxon>
        <taxon>Pseudomonadati</taxon>
        <taxon>Bacteroidota</taxon>
        <taxon>Flavobacteriia</taxon>
        <taxon>Flavobacteriales</taxon>
        <taxon>Flavobacteriaceae</taxon>
        <taxon>Sinomicrobium</taxon>
    </lineage>
</organism>
<dbReference type="AlphaFoldDB" id="A0A3N0F549"/>
<keyword evidence="10" id="KW-1185">Reference proteome</keyword>
<evidence type="ECO:0000313" key="10">
    <source>
        <dbReference type="Proteomes" id="UP000267469"/>
    </source>
</evidence>
<evidence type="ECO:0000256" key="3">
    <source>
        <dbReference type="ARBA" id="ARBA00022842"/>
    </source>
</evidence>
<feature type="binding site" evidence="6">
    <location>
        <position position="178"/>
    </location>
    <ligand>
        <name>Mg(2+)</name>
        <dbReference type="ChEBI" id="CHEBI:18420"/>
    </ligand>
</feature>
<keyword evidence="4 7" id="KW-0413">Isomerase</keyword>
<feature type="binding site" evidence="6">
    <location>
        <position position="205"/>
    </location>
    <ligand>
        <name>Mg(2+)</name>
        <dbReference type="ChEBI" id="CHEBI:18420"/>
    </ligand>
</feature>
<dbReference type="InterPro" id="IPR029065">
    <property type="entry name" value="Enolase_C-like"/>
</dbReference>
<gene>
    <name evidence="9" type="ORF">ED312_01050</name>
</gene>
<dbReference type="Proteomes" id="UP000267469">
    <property type="component" value="Unassembled WGS sequence"/>
</dbReference>
<dbReference type="InterPro" id="IPR029017">
    <property type="entry name" value="Enolase-like_N"/>
</dbReference>
<dbReference type="Pfam" id="PF13378">
    <property type="entry name" value="MR_MLE_C"/>
    <property type="match status" value="1"/>
</dbReference>
<feature type="domain" description="Mandelate racemase/muconate lactonizing enzyme C-terminal" evidence="8">
    <location>
        <begin position="135"/>
        <end position="226"/>
    </location>
</feature>
<accession>A0A3N0F549</accession>
<evidence type="ECO:0000256" key="1">
    <source>
        <dbReference type="ARBA" id="ARBA00008031"/>
    </source>
</evidence>
<dbReference type="EMBL" id="RJTM01000002">
    <property type="protein sequence ID" value="RNL95216.1"/>
    <property type="molecule type" value="Genomic_DNA"/>
</dbReference>
<dbReference type="OrthoDB" id="9775391at2"/>
<proteinExistence type="inferred from homology"/>
<comment type="caution">
    <text evidence="9">The sequence shown here is derived from an EMBL/GenBank/DDBJ whole genome shotgun (WGS) entry which is preliminary data.</text>
</comment>
<evidence type="ECO:0000256" key="7">
    <source>
        <dbReference type="RuleBase" id="RU366006"/>
    </source>
</evidence>
<name>A0A3N0F549_SINP1</name>
<dbReference type="SFLD" id="SFLDS00001">
    <property type="entry name" value="Enolase"/>
    <property type="match status" value="1"/>
</dbReference>
<feature type="active site" description="Proton acceptor; specific for (R)-substrate epimerization" evidence="5">
    <location>
        <position position="154"/>
    </location>
</feature>
<comment type="similarity">
    <text evidence="1 7">Belongs to the mandelate racemase/muconate lactonizing enzyme family.</text>
</comment>
<feature type="binding site" evidence="6">
    <location>
        <position position="230"/>
    </location>
    <ligand>
        <name>Mg(2+)</name>
        <dbReference type="ChEBI" id="CHEBI:18420"/>
    </ligand>
</feature>
<feature type="active site" description="Proton acceptor; specific for (S)-substrate epimerization" evidence="5">
    <location>
        <position position="252"/>
    </location>
</feature>
<dbReference type="InterPro" id="IPR013341">
    <property type="entry name" value="Mandelate_racemase_N_dom"/>
</dbReference>
<dbReference type="SUPFAM" id="SSF54826">
    <property type="entry name" value="Enolase N-terminal domain-like"/>
    <property type="match status" value="1"/>
</dbReference>
<dbReference type="InterPro" id="IPR034603">
    <property type="entry name" value="Dipeptide_epimerase"/>
</dbReference>
<dbReference type="GO" id="GO:0016855">
    <property type="term" value="F:racemase and epimerase activity, acting on amino acids and derivatives"/>
    <property type="evidence" value="ECO:0007669"/>
    <property type="project" value="UniProtKB-UniRule"/>
</dbReference>